<sequence>MAFIIIYYTATKHPKYIAVGVGFAFFITVLLFSKISTNVNPVATLIFVLEKKQPPSNLITFVISQLLAGLAMVETFKYIK</sequence>
<gene>
    <name evidence="6" type="ORF">ceV_044</name>
</gene>
<evidence type="ECO:0000256" key="2">
    <source>
        <dbReference type="ARBA" id="ARBA00022692"/>
    </source>
</evidence>
<feature type="transmembrane region" description="Helical" evidence="5">
    <location>
        <begin position="16"/>
        <end position="35"/>
    </location>
</feature>
<dbReference type="KEGG" id="vg:26048911"/>
<evidence type="ECO:0000313" key="6">
    <source>
        <dbReference type="EMBL" id="ALH22950.1"/>
    </source>
</evidence>
<feature type="transmembrane region" description="Helical" evidence="5">
    <location>
        <begin position="55"/>
        <end position="73"/>
    </location>
</feature>
<dbReference type="SUPFAM" id="SSF81338">
    <property type="entry name" value="Aquaporin-like"/>
    <property type="match status" value="1"/>
</dbReference>
<dbReference type="InterPro" id="IPR023271">
    <property type="entry name" value="Aquaporin-like"/>
</dbReference>
<dbReference type="EMBL" id="KT820662">
    <property type="protein sequence ID" value="ALH22950.1"/>
    <property type="molecule type" value="Genomic_DNA"/>
</dbReference>
<keyword evidence="3 5" id="KW-1133">Transmembrane helix</keyword>
<dbReference type="Gene3D" id="1.20.1080.10">
    <property type="entry name" value="Glycerol uptake facilitator protein"/>
    <property type="match status" value="1"/>
</dbReference>
<organism evidence="6 7">
    <name type="scientific">Chrysochromulina ericina virus CeV-01B</name>
    <dbReference type="NCBI Taxonomy" id="3070830"/>
    <lineage>
        <taxon>Viruses</taxon>
        <taxon>Varidnaviria</taxon>
        <taxon>Bamfordvirae</taxon>
        <taxon>Nucleocytoviricota</taxon>
        <taxon>Megaviricetes</taxon>
        <taxon>Imitervirales</taxon>
        <taxon>Mesomimiviridae</taxon>
        <taxon>Tethysvirus</taxon>
        <taxon>Tethysvirus raunefjordenense</taxon>
    </lineage>
</organism>
<comment type="subcellular location">
    <subcellularLocation>
        <location evidence="1">Membrane</location>
        <topology evidence="1">Multi-pass membrane protein</topology>
    </subcellularLocation>
</comment>
<dbReference type="GO" id="GO:0016020">
    <property type="term" value="C:membrane"/>
    <property type="evidence" value="ECO:0007669"/>
    <property type="project" value="UniProtKB-SubCell"/>
</dbReference>
<evidence type="ECO:0000256" key="4">
    <source>
        <dbReference type="ARBA" id="ARBA00023136"/>
    </source>
</evidence>
<protein>
    <recommendedName>
        <fullName evidence="8">Major intrinsic protein</fullName>
    </recommendedName>
</protein>
<reference evidence="6 7" key="1">
    <citation type="journal article" date="2015" name="Genome Announc.">
        <title>The 474-Kilobase-Pair Complete Genome Sequence of CeV-01B, a Virus Infecting Haptolina (Chrysochromulina) ericina (Prymnesiophyceae).</title>
        <authorList>
            <person name="Gallot-Lavallee L."/>
            <person name="Pagarete A."/>
            <person name="Legendre M."/>
            <person name="Santini S."/>
            <person name="Sandaa R.A."/>
            <person name="Himmelbauer H."/>
            <person name="Ogata H."/>
            <person name="Bratbak G."/>
            <person name="Claverie J.M."/>
        </authorList>
    </citation>
    <scope>NUCLEOTIDE SEQUENCE [LARGE SCALE GENOMIC DNA]</scope>
    <source>
        <strain evidence="6">CeV-01B</strain>
    </source>
</reference>
<proteinExistence type="predicted"/>
<evidence type="ECO:0000256" key="1">
    <source>
        <dbReference type="ARBA" id="ARBA00004141"/>
    </source>
</evidence>
<evidence type="ECO:0000256" key="5">
    <source>
        <dbReference type="SAM" id="Phobius"/>
    </source>
</evidence>
<accession>A0A0N9QXX0</accession>
<keyword evidence="2 5" id="KW-0812">Transmembrane</keyword>
<keyword evidence="7" id="KW-1185">Reference proteome</keyword>
<evidence type="ECO:0000313" key="7">
    <source>
        <dbReference type="Proteomes" id="UP000203826"/>
    </source>
</evidence>
<evidence type="ECO:0000256" key="3">
    <source>
        <dbReference type="ARBA" id="ARBA00022989"/>
    </source>
</evidence>
<name>A0A0N9QXX0_9VIRU</name>
<dbReference type="Proteomes" id="UP000203826">
    <property type="component" value="Segment"/>
</dbReference>
<keyword evidence="4 5" id="KW-0472">Membrane</keyword>
<evidence type="ECO:0008006" key="8">
    <source>
        <dbReference type="Google" id="ProtNLM"/>
    </source>
</evidence>